<dbReference type="RefSeq" id="WP_126791337.1">
    <property type="nucleotide sequence ID" value="NZ_CP060720.1"/>
</dbReference>
<dbReference type="AlphaFoldDB" id="A0A430B7J1"/>
<evidence type="ECO:0000313" key="4">
    <source>
        <dbReference type="EMBL" id="RSU16296.1"/>
    </source>
</evidence>
<evidence type="ECO:0000313" key="5">
    <source>
        <dbReference type="Proteomes" id="UP000288028"/>
    </source>
</evidence>
<gene>
    <name evidence="4" type="ORF">CBF28_01845</name>
</gene>
<accession>A0A430B7J1</accession>
<dbReference type="GO" id="GO:0016887">
    <property type="term" value="F:ATP hydrolysis activity"/>
    <property type="evidence" value="ECO:0007669"/>
    <property type="project" value="InterPro"/>
</dbReference>
<dbReference type="Proteomes" id="UP000288028">
    <property type="component" value="Unassembled WGS sequence"/>
</dbReference>
<dbReference type="SUPFAM" id="SSF52540">
    <property type="entry name" value="P-loop containing nucleoside triphosphate hydrolases"/>
    <property type="match status" value="1"/>
</dbReference>
<sequence>MKIKHLSKNIGTQPVLKDISFSLNKGEIIGIVGRNGTGKTTLFRTITGFYQKDSGDVLINEVSLYQKVELKETIFYLDDQFNFLNNHSPISIEPYYSELYQQFDHEKYISLLRKYDFNMDLPIDRNSKGAQALFKVILAFSCHAKYYILDEPFDGLDLIIRKKVISLILNEVSINQSSILISSHNLLELENIVDHILFLQNGVINKTYNLQEIKEQTRKVQMVFKKKEIPAIVKKNCQVIQVQGRVIIGIFENLDDDLYEAILAKDPVLFEEVPLTLEDLFSSHFTSEVDYQLFH</sequence>
<dbReference type="InterPro" id="IPR003439">
    <property type="entry name" value="ABC_transporter-like_ATP-bd"/>
</dbReference>
<proteinExistence type="predicted"/>
<organism evidence="4 5">
    <name type="scientific">Vagococcus carniphilus</name>
    <dbReference type="NCBI Taxonomy" id="218144"/>
    <lineage>
        <taxon>Bacteria</taxon>
        <taxon>Bacillati</taxon>
        <taxon>Bacillota</taxon>
        <taxon>Bacilli</taxon>
        <taxon>Lactobacillales</taxon>
        <taxon>Enterococcaceae</taxon>
        <taxon>Vagococcus</taxon>
    </lineage>
</organism>
<keyword evidence="1" id="KW-0547">Nucleotide-binding</keyword>
<name>A0A430B7J1_9ENTE</name>
<dbReference type="PROSITE" id="PS50893">
    <property type="entry name" value="ABC_TRANSPORTER_2"/>
    <property type="match status" value="1"/>
</dbReference>
<protein>
    <recommendedName>
        <fullName evidence="3">ABC transporter domain-containing protein</fullName>
    </recommendedName>
</protein>
<dbReference type="PANTHER" id="PTHR43158">
    <property type="entry name" value="SKFA PEPTIDE EXPORT ATP-BINDING PROTEIN SKFE"/>
    <property type="match status" value="1"/>
</dbReference>
<dbReference type="CDD" id="cd03230">
    <property type="entry name" value="ABC_DR_subfamily_A"/>
    <property type="match status" value="1"/>
</dbReference>
<keyword evidence="2" id="KW-0067">ATP-binding</keyword>
<evidence type="ECO:0000256" key="1">
    <source>
        <dbReference type="ARBA" id="ARBA00022741"/>
    </source>
</evidence>
<dbReference type="EMBL" id="NGKB01000002">
    <property type="protein sequence ID" value="RSU16296.1"/>
    <property type="molecule type" value="Genomic_DNA"/>
</dbReference>
<dbReference type="GO" id="GO:0005524">
    <property type="term" value="F:ATP binding"/>
    <property type="evidence" value="ECO:0007669"/>
    <property type="project" value="UniProtKB-KW"/>
</dbReference>
<reference evidence="4 5" key="1">
    <citation type="submission" date="2017-05" db="EMBL/GenBank/DDBJ databases">
        <title>Vagococcus spp. assemblies.</title>
        <authorList>
            <person name="Gulvik C.A."/>
        </authorList>
    </citation>
    <scope>NUCLEOTIDE SEQUENCE [LARGE SCALE GENOMIC DNA]</scope>
    <source>
        <strain evidence="4 5">SS1714</strain>
    </source>
</reference>
<keyword evidence="5" id="KW-1185">Reference proteome</keyword>
<dbReference type="GeneID" id="95580618"/>
<feature type="domain" description="ABC transporter" evidence="3">
    <location>
        <begin position="1"/>
        <end position="226"/>
    </location>
</feature>
<dbReference type="SMART" id="SM00382">
    <property type="entry name" value="AAA"/>
    <property type="match status" value="1"/>
</dbReference>
<evidence type="ECO:0000256" key="2">
    <source>
        <dbReference type="ARBA" id="ARBA00022840"/>
    </source>
</evidence>
<dbReference type="PANTHER" id="PTHR43158:SF10">
    <property type="entry name" value="ABC TRANSPORTER ATP-BINDING PROTEIN YTRB"/>
    <property type="match status" value="1"/>
</dbReference>
<dbReference type="Pfam" id="PF00005">
    <property type="entry name" value="ABC_tran"/>
    <property type="match status" value="1"/>
</dbReference>
<dbReference type="OrthoDB" id="9804819at2"/>
<dbReference type="InterPro" id="IPR027417">
    <property type="entry name" value="P-loop_NTPase"/>
</dbReference>
<dbReference type="InterPro" id="IPR003593">
    <property type="entry name" value="AAA+_ATPase"/>
</dbReference>
<comment type="caution">
    <text evidence="4">The sequence shown here is derived from an EMBL/GenBank/DDBJ whole genome shotgun (WGS) entry which is preliminary data.</text>
</comment>
<evidence type="ECO:0000259" key="3">
    <source>
        <dbReference type="PROSITE" id="PS50893"/>
    </source>
</evidence>
<dbReference type="Gene3D" id="3.40.50.300">
    <property type="entry name" value="P-loop containing nucleotide triphosphate hydrolases"/>
    <property type="match status" value="1"/>
</dbReference>